<evidence type="ECO:0000256" key="1">
    <source>
        <dbReference type="SAM" id="SignalP"/>
    </source>
</evidence>
<protein>
    <recommendedName>
        <fullName evidence="4">Secreted protein</fullName>
    </recommendedName>
</protein>
<reference evidence="2" key="1">
    <citation type="submission" date="2023-06" db="EMBL/GenBank/DDBJ databases">
        <authorList>
            <consortium name="Lawrence Berkeley National Laboratory"/>
            <person name="Ahrendt S."/>
            <person name="Sahu N."/>
            <person name="Indic B."/>
            <person name="Wong-Bajracharya J."/>
            <person name="Merenyi Z."/>
            <person name="Ke H.-M."/>
            <person name="Monk M."/>
            <person name="Kocsube S."/>
            <person name="Drula E."/>
            <person name="Lipzen A."/>
            <person name="Balint B."/>
            <person name="Henrissat B."/>
            <person name="Andreopoulos B."/>
            <person name="Martin F.M."/>
            <person name="Harder C.B."/>
            <person name="Rigling D."/>
            <person name="Ford K.L."/>
            <person name="Foster G.D."/>
            <person name="Pangilinan J."/>
            <person name="Papanicolaou A."/>
            <person name="Barry K."/>
            <person name="LaButti K."/>
            <person name="Viragh M."/>
            <person name="Koriabine M."/>
            <person name="Yan M."/>
            <person name="Riley R."/>
            <person name="Champramary S."/>
            <person name="Plett K.L."/>
            <person name="Tsai I.J."/>
            <person name="Slot J."/>
            <person name="Sipos G."/>
            <person name="Plett J."/>
            <person name="Nagy L.G."/>
            <person name="Grigoriev I.V."/>
        </authorList>
    </citation>
    <scope>NUCLEOTIDE SEQUENCE</scope>
    <source>
        <strain evidence="2">FPL87.14</strain>
    </source>
</reference>
<dbReference type="Proteomes" id="UP001175226">
    <property type="component" value="Unassembled WGS sequence"/>
</dbReference>
<name>A0AA39IUS5_9AGAR</name>
<evidence type="ECO:0000313" key="3">
    <source>
        <dbReference type="Proteomes" id="UP001175226"/>
    </source>
</evidence>
<keyword evidence="1" id="KW-0732">Signal</keyword>
<gene>
    <name evidence="2" type="ORF">EV421DRAFT_1860372</name>
</gene>
<accession>A0AA39IUS5</accession>
<sequence>MMSLVFLVLPRCVHSLFMVSWSIWCDAPLISHRLSRFAISFSLISLSRSLAILILSSSLIVGEFRTSSFHAFRSFRDLSSCAERILHLSLAMSTTRSLKERRRVCALFSSERTFFTCLRSSWSFKPASWT</sequence>
<proteinExistence type="predicted"/>
<evidence type="ECO:0000313" key="2">
    <source>
        <dbReference type="EMBL" id="KAK0430124.1"/>
    </source>
</evidence>
<comment type="caution">
    <text evidence="2">The sequence shown here is derived from an EMBL/GenBank/DDBJ whole genome shotgun (WGS) entry which is preliminary data.</text>
</comment>
<dbReference type="AlphaFoldDB" id="A0AA39IUS5"/>
<organism evidence="2 3">
    <name type="scientific">Armillaria borealis</name>
    <dbReference type="NCBI Taxonomy" id="47425"/>
    <lineage>
        <taxon>Eukaryota</taxon>
        <taxon>Fungi</taxon>
        <taxon>Dikarya</taxon>
        <taxon>Basidiomycota</taxon>
        <taxon>Agaricomycotina</taxon>
        <taxon>Agaricomycetes</taxon>
        <taxon>Agaricomycetidae</taxon>
        <taxon>Agaricales</taxon>
        <taxon>Marasmiineae</taxon>
        <taxon>Physalacriaceae</taxon>
        <taxon>Armillaria</taxon>
    </lineage>
</organism>
<feature type="signal peptide" evidence="1">
    <location>
        <begin position="1"/>
        <end position="15"/>
    </location>
</feature>
<keyword evidence="3" id="KW-1185">Reference proteome</keyword>
<dbReference type="EMBL" id="JAUEPT010000169">
    <property type="protein sequence ID" value="KAK0430124.1"/>
    <property type="molecule type" value="Genomic_DNA"/>
</dbReference>
<evidence type="ECO:0008006" key="4">
    <source>
        <dbReference type="Google" id="ProtNLM"/>
    </source>
</evidence>
<feature type="chain" id="PRO_5041283198" description="Secreted protein" evidence="1">
    <location>
        <begin position="16"/>
        <end position="130"/>
    </location>
</feature>